<evidence type="ECO:0000313" key="2">
    <source>
        <dbReference type="EMBL" id="AIL45583.1"/>
    </source>
</evidence>
<reference evidence="2" key="1">
    <citation type="journal article" date="2013" name="Lancet">
        <title>First case of E anophelis outbreak in an intensive-care unit.</title>
        <authorList>
            <person name="Teo J."/>
            <person name="Tan S.Y."/>
            <person name="Tay M."/>
            <person name="Ding Y."/>
            <person name="Kjelleberg S."/>
            <person name="Givskov M."/>
            <person name="Lin R.T."/>
            <person name="Yang L."/>
        </authorList>
    </citation>
    <scope>NUCLEOTIDE SEQUENCE [LARGE SCALE GENOMIC DNA]</scope>
    <source>
        <strain evidence="2">NUHP1</strain>
    </source>
</reference>
<feature type="domain" description="Fibrobacter succinogenes major paralogous" evidence="1">
    <location>
        <begin position="429"/>
        <end position="568"/>
    </location>
</feature>
<gene>
    <name evidence="2" type="ORF">BD94_1808</name>
</gene>
<dbReference type="HOGENOM" id="CLU_033531_0_0_10"/>
<dbReference type="InterPro" id="IPR011871">
    <property type="entry name" value="Fib_succ_major"/>
</dbReference>
<evidence type="ECO:0000313" key="3">
    <source>
        <dbReference type="Proteomes" id="UP000028933"/>
    </source>
</evidence>
<protein>
    <recommendedName>
        <fullName evidence="1">Fibrobacter succinogenes major paralogous domain-containing protein</fullName>
    </recommendedName>
</protein>
<dbReference type="EMBL" id="CP007547">
    <property type="protein sequence ID" value="AIL45583.1"/>
    <property type="molecule type" value="Genomic_DNA"/>
</dbReference>
<name>A0A077EGB2_9FLAO</name>
<dbReference type="Proteomes" id="UP000028933">
    <property type="component" value="Chromosome"/>
</dbReference>
<evidence type="ECO:0000259" key="1">
    <source>
        <dbReference type="Pfam" id="PF09603"/>
    </source>
</evidence>
<accession>A0A077EGB2</accession>
<organism evidence="2 3">
    <name type="scientific">Elizabethkingia anophelis NUHP1</name>
    <dbReference type="NCBI Taxonomy" id="1338011"/>
    <lineage>
        <taxon>Bacteria</taxon>
        <taxon>Pseudomonadati</taxon>
        <taxon>Bacteroidota</taxon>
        <taxon>Flavobacteriia</taxon>
        <taxon>Flavobacteriales</taxon>
        <taxon>Weeksellaceae</taxon>
        <taxon>Elizabethkingia</taxon>
    </lineage>
</organism>
<dbReference type="KEGG" id="eao:BD94_1808"/>
<dbReference type="Pfam" id="PF09603">
    <property type="entry name" value="Fib_succ_major"/>
    <property type="match status" value="1"/>
</dbReference>
<dbReference type="STRING" id="1338011.BD94_1808"/>
<sequence>MKLYIQRITTLAAVSSFLWTTSCRTSDTENTLATGGPVTISAMLDGVEFGGQTGKPQASTGKISLAENNRQSHTTMLDASSFITVESITDNTSPKASAKLNTMAAIAPVIPDTDINKLALPIGTRVRIAAYLGTSTTTDRTKDYIVRANGVLEPEDGALTLTHNQPYTLVVYSNGTTALPPHSSSIDYTYDDNSYTDLQKDFMYRKYINYIPDGGLGTNNIVIRLQHKTTQIVTNFNFADNITNIINPRIGTNYLDGSINLNNNSISTEGYVANGSTTGTVPLTVTINTDRHSATAPPVKINGASGAAGATTTGSFIAQINTTDPINGSPLTRNVNAPFLIKPGYKTTLNIVQGRCGANINGVNKFFMCHNLGADYNVNPDPTDPTTDKAKLHGAKYMWGAREESISMINDQPNGTGMILSNYDISENEWGTANSSNNPCPSGYRIPTTDELQALITPSQNTSTYIGNWSDMTGDVTNFSAFRTFTSTNNTNYSMSLPAAGWRYRDQLWNDGRSTSRERGYTGYYWASNRNLISAFMRLSFGNKPSSESINTIVTSTAYVNALSVRCIAN</sequence>
<dbReference type="AlphaFoldDB" id="A0A077EGB2"/>
<dbReference type="eggNOG" id="ENOG5033HFN">
    <property type="taxonomic scope" value="Bacteria"/>
</dbReference>
<proteinExistence type="predicted"/>
<dbReference type="RefSeq" id="WP_024564508.1">
    <property type="nucleotide sequence ID" value="NZ_CP007547.1"/>
</dbReference>
<reference evidence="2" key="2">
    <citation type="journal article" date="2015" name="Genome Biol. Evol.">
        <title>Complete Genome Sequence and Transcriptomic Analysis of the Novel Pathogen Elizabethkingia anophelis in Response to Oxidative Stress.</title>
        <authorList>
            <person name="Li Y."/>
            <person name="Liu Y."/>
            <person name="Chew S.C."/>
            <person name="Tay M."/>
            <person name="Salido M.M."/>
            <person name="Teo J."/>
            <person name="Lauro F.M."/>
            <person name="Givskov M."/>
            <person name="Yang L."/>
        </authorList>
    </citation>
    <scope>NUCLEOTIDE SEQUENCE</scope>
    <source>
        <strain evidence="2">NUHP1</strain>
    </source>
</reference>
<dbReference type="PROSITE" id="PS51257">
    <property type="entry name" value="PROKAR_LIPOPROTEIN"/>
    <property type="match status" value="1"/>
</dbReference>